<dbReference type="EMBL" id="CATQJA010002657">
    <property type="protein sequence ID" value="CAJ0579537.1"/>
    <property type="molecule type" value="Genomic_DNA"/>
</dbReference>
<accession>A0AA36D495</accession>
<feature type="non-terminal residue" evidence="1">
    <location>
        <position position="188"/>
    </location>
</feature>
<keyword evidence="2" id="KW-1185">Reference proteome</keyword>
<organism evidence="1 2">
    <name type="scientific">Mesorhabditis spiculigera</name>
    <dbReference type="NCBI Taxonomy" id="96644"/>
    <lineage>
        <taxon>Eukaryota</taxon>
        <taxon>Metazoa</taxon>
        <taxon>Ecdysozoa</taxon>
        <taxon>Nematoda</taxon>
        <taxon>Chromadorea</taxon>
        <taxon>Rhabditida</taxon>
        <taxon>Rhabditina</taxon>
        <taxon>Rhabditomorpha</taxon>
        <taxon>Rhabditoidea</taxon>
        <taxon>Rhabditidae</taxon>
        <taxon>Mesorhabditinae</taxon>
        <taxon>Mesorhabditis</taxon>
    </lineage>
</organism>
<proteinExistence type="predicted"/>
<dbReference type="Proteomes" id="UP001177023">
    <property type="component" value="Unassembled WGS sequence"/>
</dbReference>
<name>A0AA36D495_9BILA</name>
<evidence type="ECO:0000313" key="2">
    <source>
        <dbReference type="Proteomes" id="UP001177023"/>
    </source>
</evidence>
<comment type="caution">
    <text evidence="1">The sequence shown here is derived from an EMBL/GenBank/DDBJ whole genome shotgun (WGS) entry which is preliminary data.</text>
</comment>
<gene>
    <name evidence="1" type="ORF">MSPICULIGERA_LOCUS17751</name>
</gene>
<protein>
    <submittedName>
        <fullName evidence="1">Uncharacterized protein</fullName>
    </submittedName>
</protein>
<evidence type="ECO:0000313" key="1">
    <source>
        <dbReference type="EMBL" id="CAJ0579537.1"/>
    </source>
</evidence>
<reference evidence="1" key="1">
    <citation type="submission" date="2023-06" db="EMBL/GenBank/DDBJ databases">
        <authorList>
            <person name="Delattre M."/>
        </authorList>
    </citation>
    <scope>NUCLEOTIDE SEQUENCE</scope>
    <source>
        <strain evidence="1">AF72</strain>
    </source>
</reference>
<sequence length="188" mass="21590">MDTVSPIFGSRTMRSRGWGNRSTLPPQTTPYANALRLLGYRDASPHWTHVWEVEAHACPECERQSKYTVHPNLAVACEVLLHGQSVNTYYAGEFCFVSASPYIVYVNNEKVLKAEVALAHKYLNAQYPAHRAHTPPALLQEQHPKKDYLMKHWDELLEILNSIEEKRQRPYYSPELLKMLPQTPSDEA</sequence>
<dbReference type="AlphaFoldDB" id="A0AA36D495"/>